<evidence type="ECO:0000313" key="2">
    <source>
        <dbReference type="EMBL" id="GAA3618790.1"/>
    </source>
</evidence>
<protein>
    <submittedName>
        <fullName evidence="2">Uncharacterized protein</fullName>
    </submittedName>
</protein>
<name>A0ABP6ZSQ0_9ACTN</name>
<accession>A0ABP6ZSQ0</accession>
<keyword evidence="1" id="KW-0812">Transmembrane</keyword>
<dbReference type="Proteomes" id="UP001500630">
    <property type="component" value="Unassembled WGS sequence"/>
</dbReference>
<keyword evidence="1" id="KW-0472">Membrane</keyword>
<evidence type="ECO:0000313" key="3">
    <source>
        <dbReference type="Proteomes" id="UP001500630"/>
    </source>
</evidence>
<keyword evidence="1" id="KW-1133">Transmembrane helix</keyword>
<evidence type="ECO:0000256" key="1">
    <source>
        <dbReference type="SAM" id="Phobius"/>
    </source>
</evidence>
<keyword evidence="3" id="KW-1185">Reference proteome</keyword>
<dbReference type="EMBL" id="BAABDQ010000058">
    <property type="protein sequence ID" value="GAA3618790.1"/>
    <property type="molecule type" value="Genomic_DNA"/>
</dbReference>
<reference evidence="3" key="1">
    <citation type="journal article" date="2019" name="Int. J. Syst. Evol. Microbiol.">
        <title>The Global Catalogue of Microorganisms (GCM) 10K type strain sequencing project: providing services to taxonomists for standard genome sequencing and annotation.</title>
        <authorList>
            <consortium name="The Broad Institute Genomics Platform"/>
            <consortium name="The Broad Institute Genome Sequencing Center for Infectious Disease"/>
            <person name="Wu L."/>
            <person name="Ma J."/>
        </authorList>
    </citation>
    <scope>NUCLEOTIDE SEQUENCE [LARGE SCALE GENOMIC DNA]</scope>
    <source>
        <strain evidence="3">JCM 17326</strain>
    </source>
</reference>
<proteinExistence type="predicted"/>
<sequence>MEAEMFKERRRRRAVQRVQSGNGRPLKRFRWWQPLSRALFYLPLTNDDGRRVVYAIDVNYVQRFLSEDGKGKAQLYLDGRHHAESRLPAVFPVPGGTIEVAPTAFGLKRCHYVTAEGAEHQLVPDRRSSEGRRARLDRAYPVLSRWIAFCSFILLVIPLLLLIPQLIEVAFKFPPVIERFGTFTSPIRLPVWLNITLAIGAAAAGWERALRLRYNWLLDSMAKG</sequence>
<feature type="transmembrane region" description="Helical" evidence="1">
    <location>
        <begin position="187"/>
        <end position="206"/>
    </location>
</feature>
<gene>
    <name evidence="2" type="ORF">GCM10022419_125380</name>
</gene>
<comment type="caution">
    <text evidence="2">The sequence shown here is derived from an EMBL/GenBank/DDBJ whole genome shotgun (WGS) entry which is preliminary data.</text>
</comment>
<organism evidence="2 3">
    <name type="scientific">Nonomuraea rosea</name>
    <dbReference type="NCBI Taxonomy" id="638574"/>
    <lineage>
        <taxon>Bacteria</taxon>
        <taxon>Bacillati</taxon>
        <taxon>Actinomycetota</taxon>
        <taxon>Actinomycetes</taxon>
        <taxon>Streptosporangiales</taxon>
        <taxon>Streptosporangiaceae</taxon>
        <taxon>Nonomuraea</taxon>
    </lineage>
</organism>
<feature type="transmembrane region" description="Helical" evidence="1">
    <location>
        <begin position="142"/>
        <end position="167"/>
    </location>
</feature>